<evidence type="ECO:0000313" key="1">
    <source>
        <dbReference type="EMBL" id="VEL19388.1"/>
    </source>
</evidence>
<name>A0A448WST7_9PLAT</name>
<dbReference type="Proteomes" id="UP000784294">
    <property type="component" value="Unassembled WGS sequence"/>
</dbReference>
<protein>
    <submittedName>
        <fullName evidence="1">Uncharacterized protein</fullName>
    </submittedName>
</protein>
<dbReference type="AlphaFoldDB" id="A0A448WST7"/>
<comment type="caution">
    <text evidence="1">The sequence shown here is derived from an EMBL/GenBank/DDBJ whole genome shotgun (WGS) entry which is preliminary data.</text>
</comment>
<sequence length="141" mass="15153">MVTNAIASFYRLQGQSLRLGLHQGPIASTAMQPSPSSAPASPPLSSSILDSATCVNASGHLYTGASSRNHSELSTQNLCAVANNEAEEWSESQMRLGDQYVPSIIEAAWIALEQHKSFLNFMSENQAYLNKVGNLQEVGLN</sequence>
<gene>
    <name evidence="1" type="ORF">PXEA_LOCUS12828</name>
</gene>
<organism evidence="1 2">
    <name type="scientific">Protopolystoma xenopodis</name>
    <dbReference type="NCBI Taxonomy" id="117903"/>
    <lineage>
        <taxon>Eukaryota</taxon>
        <taxon>Metazoa</taxon>
        <taxon>Spiralia</taxon>
        <taxon>Lophotrochozoa</taxon>
        <taxon>Platyhelminthes</taxon>
        <taxon>Monogenea</taxon>
        <taxon>Polyopisthocotylea</taxon>
        <taxon>Polystomatidea</taxon>
        <taxon>Polystomatidae</taxon>
        <taxon>Protopolystoma</taxon>
    </lineage>
</organism>
<evidence type="ECO:0000313" key="2">
    <source>
        <dbReference type="Proteomes" id="UP000784294"/>
    </source>
</evidence>
<proteinExistence type="predicted"/>
<reference evidence="1" key="1">
    <citation type="submission" date="2018-11" db="EMBL/GenBank/DDBJ databases">
        <authorList>
            <consortium name="Pathogen Informatics"/>
        </authorList>
    </citation>
    <scope>NUCLEOTIDE SEQUENCE</scope>
</reference>
<accession>A0A448WST7</accession>
<dbReference type="EMBL" id="CAAALY010041391">
    <property type="protein sequence ID" value="VEL19388.1"/>
    <property type="molecule type" value="Genomic_DNA"/>
</dbReference>
<keyword evidence="2" id="KW-1185">Reference proteome</keyword>